<sequence>MTVKLLNYESGEATLEVTINLKGGLLEVEERILLALNDVGCEAPVLEFPGPHLRR</sequence>
<accession>A0A6S6UK39</accession>
<organism evidence="1">
    <name type="scientific">uncultured Thiotrichaceae bacterium</name>
    <dbReference type="NCBI Taxonomy" id="298394"/>
    <lineage>
        <taxon>Bacteria</taxon>
        <taxon>Pseudomonadati</taxon>
        <taxon>Pseudomonadota</taxon>
        <taxon>Gammaproteobacteria</taxon>
        <taxon>Thiotrichales</taxon>
        <taxon>Thiotrichaceae</taxon>
        <taxon>environmental samples</taxon>
    </lineage>
</organism>
<evidence type="ECO:0000313" key="1">
    <source>
        <dbReference type="EMBL" id="CAA6830864.1"/>
    </source>
</evidence>
<name>A0A6S6UK39_9GAMM</name>
<gene>
    <name evidence="1" type="ORF">HELGO_WM27223</name>
</gene>
<proteinExistence type="predicted"/>
<dbReference type="AlphaFoldDB" id="A0A6S6UK39"/>
<dbReference type="EMBL" id="CACVAT010000640">
    <property type="protein sequence ID" value="CAA6830864.1"/>
    <property type="molecule type" value="Genomic_DNA"/>
</dbReference>
<reference evidence="1" key="1">
    <citation type="submission" date="2020-01" db="EMBL/GenBank/DDBJ databases">
        <authorList>
            <person name="Meier V. D."/>
            <person name="Meier V D."/>
        </authorList>
    </citation>
    <scope>NUCLEOTIDE SEQUENCE</scope>
    <source>
        <strain evidence="1">HLG_WM_MAG_09</strain>
    </source>
</reference>
<protein>
    <submittedName>
        <fullName evidence="1">Uncharacterized protein</fullName>
    </submittedName>
</protein>